<dbReference type="InterPro" id="IPR036388">
    <property type="entry name" value="WH-like_DNA-bd_sf"/>
</dbReference>
<organism evidence="3 4">
    <name type="scientific">Propionivibrio dicarboxylicus</name>
    <dbReference type="NCBI Taxonomy" id="83767"/>
    <lineage>
        <taxon>Bacteria</taxon>
        <taxon>Pseudomonadati</taxon>
        <taxon>Pseudomonadota</taxon>
        <taxon>Betaproteobacteria</taxon>
        <taxon>Rhodocyclales</taxon>
        <taxon>Rhodocyclaceae</taxon>
        <taxon>Propionivibrio</taxon>
    </lineage>
</organism>
<keyword evidence="4" id="KW-1185">Reference proteome</keyword>
<protein>
    <recommendedName>
        <fullName evidence="2">UPF0251 protein SAMN05660652_02251</fullName>
    </recommendedName>
</protein>
<dbReference type="GO" id="GO:0003677">
    <property type="term" value="F:DNA binding"/>
    <property type="evidence" value="ECO:0007669"/>
    <property type="project" value="UniProtKB-KW"/>
</dbReference>
<dbReference type="AlphaFoldDB" id="A0A1G8F0H2"/>
<dbReference type="SUPFAM" id="SSF88659">
    <property type="entry name" value="Sigma3 and sigma4 domains of RNA polymerase sigma factors"/>
    <property type="match status" value="1"/>
</dbReference>
<dbReference type="STRING" id="83767.SAMN05660652_02251"/>
<sequence>MVRPLKCRQISCNPASRYFKPAGIPLRELDEVVLKLDEIEAMRLTDLEGLYQIDAAQQMGISRQTIGNILKSAHAKIADALLNGKALRINSEEQTY</sequence>
<keyword evidence="3" id="KW-0238">DNA-binding</keyword>
<gene>
    <name evidence="3" type="ORF">SAMN05660652_02251</name>
</gene>
<proteinExistence type="inferred from homology"/>
<dbReference type="Pfam" id="PF02001">
    <property type="entry name" value="DUF134"/>
    <property type="match status" value="1"/>
</dbReference>
<accession>A0A1G8F0H2</accession>
<dbReference type="Proteomes" id="UP000198607">
    <property type="component" value="Unassembled WGS sequence"/>
</dbReference>
<reference evidence="3 4" key="1">
    <citation type="submission" date="2016-10" db="EMBL/GenBank/DDBJ databases">
        <authorList>
            <person name="de Groot N.N."/>
        </authorList>
    </citation>
    <scope>NUCLEOTIDE SEQUENCE [LARGE SCALE GENOMIC DNA]</scope>
    <source>
        <strain evidence="3 4">DSM 5885</strain>
    </source>
</reference>
<dbReference type="OrthoDB" id="280278at2"/>
<evidence type="ECO:0000256" key="2">
    <source>
        <dbReference type="HAMAP-Rule" id="MF_00674"/>
    </source>
</evidence>
<dbReference type="InterPro" id="IPR002852">
    <property type="entry name" value="UPF0251"/>
</dbReference>
<dbReference type="RefSeq" id="WP_091937636.1">
    <property type="nucleotide sequence ID" value="NZ_FNCY01000008.1"/>
</dbReference>
<dbReference type="PANTHER" id="PTHR37478:SF2">
    <property type="entry name" value="UPF0251 PROTEIN TK0562"/>
    <property type="match status" value="1"/>
</dbReference>
<name>A0A1G8F0H2_9RHOO</name>
<evidence type="ECO:0000313" key="3">
    <source>
        <dbReference type="EMBL" id="SDH75633.1"/>
    </source>
</evidence>
<dbReference type="HAMAP" id="MF_00674">
    <property type="entry name" value="UPF0251"/>
    <property type="match status" value="1"/>
</dbReference>
<comment type="similarity">
    <text evidence="1 2">Belongs to the UPF0251 family.</text>
</comment>
<evidence type="ECO:0000313" key="4">
    <source>
        <dbReference type="Proteomes" id="UP000198607"/>
    </source>
</evidence>
<dbReference type="Gene3D" id="1.10.10.10">
    <property type="entry name" value="Winged helix-like DNA-binding domain superfamily/Winged helix DNA-binding domain"/>
    <property type="match status" value="1"/>
</dbReference>
<dbReference type="EMBL" id="FNCY01000008">
    <property type="protein sequence ID" value="SDH75633.1"/>
    <property type="molecule type" value="Genomic_DNA"/>
</dbReference>
<dbReference type="PANTHER" id="PTHR37478">
    <property type="match status" value="1"/>
</dbReference>
<dbReference type="InterPro" id="IPR013324">
    <property type="entry name" value="RNA_pol_sigma_r3/r4-like"/>
</dbReference>
<evidence type="ECO:0000256" key="1">
    <source>
        <dbReference type="ARBA" id="ARBA00009350"/>
    </source>
</evidence>